<accession>A0A9D4Q9F4</accession>
<organism evidence="4 5">
    <name type="scientific">Rhipicephalus sanguineus</name>
    <name type="common">Brown dog tick</name>
    <name type="synonym">Ixodes sanguineus</name>
    <dbReference type="NCBI Taxonomy" id="34632"/>
    <lineage>
        <taxon>Eukaryota</taxon>
        <taxon>Metazoa</taxon>
        <taxon>Ecdysozoa</taxon>
        <taxon>Arthropoda</taxon>
        <taxon>Chelicerata</taxon>
        <taxon>Arachnida</taxon>
        <taxon>Acari</taxon>
        <taxon>Parasitiformes</taxon>
        <taxon>Ixodida</taxon>
        <taxon>Ixodoidea</taxon>
        <taxon>Ixodidae</taxon>
        <taxon>Rhipicephalinae</taxon>
        <taxon>Rhipicephalus</taxon>
        <taxon>Rhipicephalus</taxon>
    </lineage>
</organism>
<dbReference type="PROSITE" id="PS50158">
    <property type="entry name" value="ZF_CCHC"/>
    <property type="match status" value="1"/>
</dbReference>
<feature type="compositionally biased region" description="Pro residues" evidence="2">
    <location>
        <begin position="99"/>
        <end position="110"/>
    </location>
</feature>
<feature type="compositionally biased region" description="Basic residues" evidence="2">
    <location>
        <begin position="59"/>
        <end position="72"/>
    </location>
</feature>
<feature type="domain" description="CCHC-type" evidence="3">
    <location>
        <begin position="301"/>
        <end position="314"/>
    </location>
</feature>
<proteinExistence type="predicted"/>
<keyword evidence="1" id="KW-0863">Zinc-finger</keyword>
<keyword evidence="1" id="KW-0862">Zinc</keyword>
<comment type="caution">
    <text evidence="4">The sequence shown here is derived from an EMBL/GenBank/DDBJ whole genome shotgun (WGS) entry which is preliminary data.</text>
</comment>
<evidence type="ECO:0000259" key="3">
    <source>
        <dbReference type="PROSITE" id="PS50158"/>
    </source>
</evidence>
<dbReference type="AlphaFoldDB" id="A0A9D4Q9F4"/>
<dbReference type="Proteomes" id="UP000821837">
    <property type="component" value="Chromosome 11"/>
</dbReference>
<keyword evidence="1" id="KW-0479">Metal-binding</keyword>
<feature type="region of interest" description="Disordered" evidence="2">
    <location>
        <begin position="1"/>
        <end position="134"/>
    </location>
</feature>
<evidence type="ECO:0000256" key="1">
    <source>
        <dbReference type="PROSITE-ProRule" id="PRU00047"/>
    </source>
</evidence>
<keyword evidence="5" id="KW-1185">Reference proteome</keyword>
<dbReference type="InterPro" id="IPR001878">
    <property type="entry name" value="Znf_CCHC"/>
</dbReference>
<dbReference type="GO" id="GO:0008270">
    <property type="term" value="F:zinc ion binding"/>
    <property type="evidence" value="ECO:0007669"/>
    <property type="project" value="UniProtKB-KW"/>
</dbReference>
<reference evidence="4" key="1">
    <citation type="journal article" date="2020" name="Cell">
        <title>Large-Scale Comparative Analyses of Tick Genomes Elucidate Their Genetic Diversity and Vector Capacities.</title>
        <authorList>
            <consortium name="Tick Genome and Microbiome Consortium (TIGMIC)"/>
            <person name="Jia N."/>
            <person name="Wang J."/>
            <person name="Shi W."/>
            <person name="Du L."/>
            <person name="Sun Y."/>
            <person name="Zhan W."/>
            <person name="Jiang J.F."/>
            <person name="Wang Q."/>
            <person name="Zhang B."/>
            <person name="Ji P."/>
            <person name="Bell-Sakyi L."/>
            <person name="Cui X.M."/>
            <person name="Yuan T.T."/>
            <person name="Jiang B.G."/>
            <person name="Yang W.F."/>
            <person name="Lam T.T."/>
            <person name="Chang Q.C."/>
            <person name="Ding S.J."/>
            <person name="Wang X.J."/>
            <person name="Zhu J.G."/>
            <person name="Ruan X.D."/>
            <person name="Zhao L."/>
            <person name="Wei J.T."/>
            <person name="Ye R.Z."/>
            <person name="Que T.C."/>
            <person name="Du C.H."/>
            <person name="Zhou Y.H."/>
            <person name="Cheng J.X."/>
            <person name="Dai P.F."/>
            <person name="Guo W.B."/>
            <person name="Han X.H."/>
            <person name="Huang E.J."/>
            <person name="Li L.F."/>
            <person name="Wei W."/>
            <person name="Gao Y.C."/>
            <person name="Liu J.Z."/>
            <person name="Shao H.Z."/>
            <person name="Wang X."/>
            <person name="Wang C.C."/>
            <person name="Yang T.C."/>
            <person name="Huo Q.B."/>
            <person name="Li W."/>
            <person name="Chen H.Y."/>
            <person name="Chen S.E."/>
            <person name="Zhou L.G."/>
            <person name="Ni X.B."/>
            <person name="Tian J.H."/>
            <person name="Sheng Y."/>
            <person name="Liu T."/>
            <person name="Pan Y.S."/>
            <person name="Xia L.Y."/>
            <person name="Li J."/>
            <person name="Zhao F."/>
            <person name="Cao W.C."/>
        </authorList>
    </citation>
    <scope>NUCLEOTIDE SEQUENCE</scope>
    <source>
        <strain evidence="4">Rsan-2018</strain>
    </source>
</reference>
<feature type="compositionally biased region" description="Low complexity" evidence="2">
    <location>
        <begin position="1"/>
        <end position="16"/>
    </location>
</feature>
<protein>
    <recommendedName>
        <fullName evidence="3">CCHC-type domain-containing protein</fullName>
    </recommendedName>
</protein>
<evidence type="ECO:0000313" key="4">
    <source>
        <dbReference type="EMBL" id="KAH7971846.1"/>
    </source>
</evidence>
<feature type="compositionally biased region" description="Pro residues" evidence="2">
    <location>
        <begin position="406"/>
        <end position="423"/>
    </location>
</feature>
<feature type="region of interest" description="Disordered" evidence="2">
    <location>
        <begin position="405"/>
        <end position="432"/>
    </location>
</feature>
<reference evidence="4" key="2">
    <citation type="submission" date="2021-09" db="EMBL/GenBank/DDBJ databases">
        <authorList>
            <person name="Jia N."/>
            <person name="Wang J."/>
            <person name="Shi W."/>
            <person name="Du L."/>
            <person name="Sun Y."/>
            <person name="Zhan W."/>
            <person name="Jiang J."/>
            <person name="Wang Q."/>
            <person name="Zhang B."/>
            <person name="Ji P."/>
            <person name="Sakyi L.B."/>
            <person name="Cui X."/>
            <person name="Yuan T."/>
            <person name="Jiang B."/>
            <person name="Yang W."/>
            <person name="Lam T.T.-Y."/>
            <person name="Chang Q."/>
            <person name="Ding S."/>
            <person name="Wang X."/>
            <person name="Zhu J."/>
            <person name="Ruan X."/>
            <person name="Zhao L."/>
            <person name="Wei J."/>
            <person name="Que T."/>
            <person name="Du C."/>
            <person name="Cheng J."/>
            <person name="Dai P."/>
            <person name="Han X."/>
            <person name="Huang E."/>
            <person name="Gao Y."/>
            <person name="Liu J."/>
            <person name="Shao H."/>
            <person name="Ye R."/>
            <person name="Li L."/>
            <person name="Wei W."/>
            <person name="Wang X."/>
            <person name="Wang C."/>
            <person name="Huo Q."/>
            <person name="Li W."/>
            <person name="Guo W."/>
            <person name="Chen H."/>
            <person name="Chen S."/>
            <person name="Zhou L."/>
            <person name="Zhou L."/>
            <person name="Ni X."/>
            <person name="Tian J."/>
            <person name="Zhou Y."/>
            <person name="Sheng Y."/>
            <person name="Liu T."/>
            <person name="Pan Y."/>
            <person name="Xia L."/>
            <person name="Li J."/>
            <person name="Zhao F."/>
            <person name="Cao W."/>
        </authorList>
    </citation>
    <scope>NUCLEOTIDE SEQUENCE</scope>
    <source>
        <strain evidence="4">Rsan-2018</strain>
        <tissue evidence="4">Larvae</tissue>
    </source>
</reference>
<dbReference type="EMBL" id="JABSTV010001247">
    <property type="protein sequence ID" value="KAH7971846.1"/>
    <property type="molecule type" value="Genomic_DNA"/>
</dbReference>
<dbReference type="VEuPathDB" id="VectorBase:RSAN_029781"/>
<dbReference type="GO" id="GO:0003676">
    <property type="term" value="F:nucleic acid binding"/>
    <property type="evidence" value="ECO:0007669"/>
    <property type="project" value="InterPro"/>
</dbReference>
<evidence type="ECO:0000313" key="5">
    <source>
        <dbReference type="Proteomes" id="UP000821837"/>
    </source>
</evidence>
<sequence>MPRSLLPTPLLQLTTLAEDTVTSEGPEEEMDDGNTSAPSSAAFLRTTPPPPPPTITTNPRKKKKKKKGKRKTVLVQGPAAAPSSSKGARQRLAHAPNSSEPPPPPAPPLVPVTSSPSSWKPEDQEGFQPALSKAARRRARDIAAATLPVDPAVVGTMLYRPSTTGGSFKGSPRLTLAQALSSRAGVSAIRINHKRNIVAADATTKECLEQLFAVKELQGIPVSAKEPSDRRTNTGFLHGIDGEPTDASLLPGIVSSVLVMSATREGSTVTLRFSGPVPPEHVSLFRVQFRVRPARPRPLQCRQCGRFGHVKETCDWPHSCIHCGQAHRGDEGCQRRRCVNCGGPHSAHTGLPPLAAGKTGGHHYGFPPQRLCPGRGFVLRSEKNYSRTRCPGQLGAPTLACCSAPARPPPSNKGPPLHGPPGHPGLQSGPPRAQLLRRWPRLLELLPPLHLPGLLLPFPHRLGLLLPLPNLLPLPGPLLK</sequence>
<name>A0A9D4Q9F4_RHISA</name>
<evidence type="ECO:0000256" key="2">
    <source>
        <dbReference type="SAM" id="MobiDB-lite"/>
    </source>
</evidence>
<gene>
    <name evidence="4" type="ORF">HPB52_003469</name>
</gene>